<reference evidence="1" key="1">
    <citation type="submission" date="2019-08" db="EMBL/GenBank/DDBJ databases">
        <authorList>
            <person name="Kucharzyk K."/>
            <person name="Murdoch R.W."/>
            <person name="Higgins S."/>
            <person name="Loffler F."/>
        </authorList>
    </citation>
    <scope>NUCLEOTIDE SEQUENCE</scope>
</reference>
<evidence type="ECO:0000313" key="1">
    <source>
        <dbReference type="EMBL" id="MPM13406.1"/>
    </source>
</evidence>
<gene>
    <name evidence="1" type="ORF">SDC9_59763</name>
</gene>
<dbReference type="EMBL" id="VSSQ01002114">
    <property type="protein sequence ID" value="MPM13406.1"/>
    <property type="molecule type" value="Genomic_DNA"/>
</dbReference>
<protein>
    <submittedName>
        <fullName evidence="1">Uncharacterized protein</fullName>
    </submittedName>
</protein>
<proteinExistence type="predicted"/>
<sequence>MEAKNGLELPLGFGLALKQNPGADTLFSSMSAAQQRAVIHGTHYIHSDEDMRAYVARLGQQELYH</sequence>
<dbReference type="AlphaFoldDB" id="A0A644XAZ7"/>
<name>A0A644XAZ7_9ZZZZ</name>
<organism evidence="1">
    <name type="scientific">bioreactor metagenome</name>
    <dbReference type="NCBI Taxonomy" id="1076179"/>
    <lineage>
        <taxon>unclassified sequences</taxon>
        <taxon>metagenomes</taxon>
        <taxon>ecological metagenomes</taxon>
    </lineage>
</organism>
<accession>A0A644XAZ7</accession>
<comment type="caution">
    <text evidence="1">The sequence shown here is derived from an EMBL/GenBank/DDBJ whole genome shotgun (WGS) entry which is preliminary data.</text>
</comment>